<dbReference type="GO" id="GO:0004843">
    <property type="term" value="F:cysteine-type deubiquitinase activity"/>
    <property type="evidence" value="ECO:0007669"/>
    <property type="project" value="UniProtKB-EC"/>
</dbReference>
<dbReference type="InterPro" id="IPR050185">
    <property type="entry name" value="Ub_carboxyl-term_hydrolase"/>
</dbReference>
<dbReference type="Proteomes" id="UP000094336">
    <property type="component" value="Unassembled WGS sequence"/>
</dbReference>
<dbReference type="CDD" id="cd02674">
    <property type="entry name" value="Peptidase_C19R"/>
    <property type="match status" value="1"/>
</dbReference>
<dbReference type="InterPro" id="IPR001394">
    <property type="entry name" value="Peptidase_C19_UCH"/>
</dbReference>
<feature type="region of interest" description="Disordered" evidence="8">
    <location>
        <begin position="242"/>
        <end position="293"/>
    </location>
</feature>
<feature type="compositionally biased region" description="Polar residues" evidence="8">
    <location>
        <begin position="249"/>
        <end position="259"/>
    </location>
</feature>
<evidence type="ECO:0000256" key="7">
    <source>
        <dbReference type="ARBA" id="ARBA00022807"/>
    </source>
</evidence>
<feature type="region of interest" description="Disordered" evidence="8">
    <location>
        <begin position="613"/>
        <end position="640"/>
    </location>
</feature>
<evidence type="ECO:0000313" key="11">
    <source>
        <dbReference type="Proteomes" id="UP000094336"/>
    </source>
</evidence>
<proteinExistence type="inferred from homology"/>
<keyword evidence="4" id="KW-0645">Protease</keyword>
<dbReference type="PANTHER" id="PTHR21646">
    <property type="entry name" value="UBIQUITIN CARBOXYL-TERMINAL HYDROLASE"/>
    <property type="match status" value="1"/>
</dbReference>
<dbReference type="PROSITE" id="PS50235">
    <property type="entry name" value="USP_3"/>
    <property type="match status" value="1"/>
</dbReference>
<dbReference type="SUPFAM" id="SSF52821">
    <property type="entry name" value="Rhodanese/Cell cycle control phosphatase"/>
    <property type="match status" value="1"/>
</dbReference>
<dbReference type="PANTHER" id="PTHR21646:SF24">
    <property type="entry name" value="UBIQUITIN CARBOXYL-TERMINAL HYDROLASE"/>
    <property type="match status" value="1"/>
</dbReference>
<dbReference type="EC" id="3.4.19.12" evidence="3"/>
<comment type="catalytic activity">
    <reaction evidence="1">
        <text>Thiol-dependent hydrolysis of ester, thioester, amide, peptide and isopeptide bonds formed by the C-terminal Gly of ubiquitin (a 76-residue protein attached to proteins as an intracellular targeting signal).</text>
        <dbReference type="EC" id="3.4.19.12"/>
    </reaction>
</comment>
<keyword evidence="6" id="KW-0378">Hydrolase</keyword>
<dbReference type="GO" id="GO:0006508">
    <property type="term" value="P:proteolysis"/>
    <property type="evidence" value="ECO:0007669"/>
    <property type="project" value="UniProtKB-KW"/>
</dbReference>
<evidence type="ECO:0000256" key="4">
    <source>
        <dbReference type="ARBA" id="ARBA00022670"/>
    </source>
</evidence>
<dbReference type="InterPro" id="IPR036873">
    <property type="entry name" value="Rhodanese-like_dom_sf"/>
</dbReference>
<evidence type="ECO:0000256" key="2">
    <source>
        <dbReference type="ARBA" id="ARBA00009085"/>
    </source>
</evidence>
<feature type="region of interest" description="Disordered" evidence="8">
    <location>
        <begin position="729"/>
        <end position="758"/>
    </location>
</feature>
<dbReference type="Gene3D" id="3.90.70.10">
    <property type="entry name" value="Cysteine proteinases"/>
    <property type="match status" value="1"/>
</dbReference>
<dbReference type="STRING" id="984486.A0A1E3QTI9"/>
<evidence type="ECO:0000256" key="5">
    <source>
        <dbReference type="ARBA" id="ARBA00022786"/>
    </source>
</evidence>
<feature type="compositionally biased region" description="Low complexity" evidence="8">
    <location>
        <begin position="618"/>
        <end position="631"/>
    </location>
</feature>
<dbReference type="EMBL" id="KV454428">
    <property type="protein sequence ID" value="ODQ81005.1"/>
    <property type="molecule type" value="Genomic_DNA"/>
</dbReference>
<dbReference type="GO" id="GO:0016579">
    <property type="term" value="P:protein deubiquitination"/>
    <property type="evidence" value="ECO:0007669"/>
    <property type="project" value="InterPro"/>
</dbReference>
<evidence type="ECO:0000256" key="3">
    <source>
        <dbReference type="ARBA" id="ARBA00012759"/>
    </source>
</evidence>
<dbReference type="AlphaFoldDB" id="A0A1E3QTI9"/>
<dbReference type="GeneID" id="30146075"/>
<evidence type="ECO:0000313" key="10">
    <source>
        <dbReference type="EMBL" id="ODQ81005.1"/>
    </source>
</evidence>
<reference evidence="11" key="1">
    <citation type="submission" date="2016-05" db="EMBL/GenBank/DDBJ databases">
        <title>Comparative genomics of biotechnologically important yeasts.</title>
        <authorList>
            <consortium name="DOE Joint Genome Institute"/>
            <person name="Riley R."/>
            <person name="Haridas S."/>
            <person name="Wolfe K.H."/>
            <person name="Lopes M.R."/>
            <person name="Hittinger C.T."/>
            <person name="Goker M."/>
            <person name="Salamov A."/>
            <person name="Wisecaver J."/>
            <person name="Long T.M."/>
            <person name="Aerts A.L."/>
            <person name="Barry K."/>
            <person name="Choi C."/>
            <person name="Clum A."/>
            <person name="Coughlan A.Y."/>
            <person name="Deshpande S."/>
            <person name="Douglass A.P."/>
            <person name="Hanson S.J."/>
            <person name="Klenk H.-P."/>
            <person name="Labutti K."/>
            <person name="Lapidus A."/>
            <person name="Lindquist E."/>
            <person name="Lipzen A."/>
            <person name="Meier-Kolthoff J.P."/>
            <person name="Ohm R.A."/>
            <person name="Otillar R.P."/>
            <person name="Pangilinan J."/>
            <person name="Peng Y."/>
            <person name="Rokas A."/>
            <person name="Rosa C.A."/>
            <person name="Scheuner C."/>
            <person name="Sibirny A.A."/>
            <person name="Slot J.C."/>
            <person name="Stielow J.B."/>
            <person name="Sun H."/>
            <person name="Kurtzman C.P."/>
            <person name="Blackwell M."/>
            <person name="Grigoriev I.V."/>
            <person name="Jeffries T.W."/>
        </authorList>
    </citation>
    <scope>NUCLEOTIDE SEQUENCE [LARGE SCALE GENOMIC DNA]</scope>
    <source>
        <strain evidence="11">NRRL Y-12698</strain>
    </source>
</reference>
<organism evidence="10 11">
    <name type="scientific">Babjeviella inositovora NRRL Y-12698</name>
    <dbReference type="NCBI Taxonomy" id="984486"/>
    <lineage>
        <taxon>Eukaryota</taxon>
        <taxon>Fungi</taxon>
        <taxon>Dikarya</taxon>
        <taxon>Ascomycota</taxon>
        <taxon>Saccharomycotina</taxon>
        <taxon>Pichiomycetes</taxon>
        <taxon>Serinales incertae sedis</taxon>
        <taxon>Babjeviella</taxon>
    </lineage>
</organism>
<evidence type="ECO:0000256" key="8">
    <source>
        <dbReference type="SAM" id="MobiDB-lite"/>
    </source>
</evidence>
<dbReference type="RefSeq" id="XP_018986333.1">
    <property type="nucleotide sequence ID" value="XM_019128222.1"/>
</dbReference>
<dbReference type="SUPFAM" id="SSF54001">
    <property type="entry name" value="Cysteine proteinases"/>
    <property type="match status" value="1"/>
</dbReference>
<dbReference type="InterPro" id="IPR028889">
    <property type="entry name" value="USP"/>
</dbReference>
<comment type="similarity">
    <text evidence="2">Belongs to the peptidase C19 family.</text>
</comment>
<sequence length="1152" mass="130110">MPTDKLLLSEHLQAVSREFHNVQRWERNNLLQNISTLSLVEDAEAYLEEALRTPKIVSKGAQLSSTLYIKAFLIVAYMVPQKVILRHNVPALEAFARFHQNNPEDYYLVGQVLSLLKSAPQFHDLRGHIFYYLVDYKKVFEGKFDLFSTLRTFVEDFYTSMGQGDDAQMVKSDTLHKSPVMANFSQWSKDDHPNTEETNDTVAYTAAQNWRIPETEDQLQADDVSSYANNLEGYNEGAYVAAPPRHFPRQSSEEFQSDTAPPHSEDDPDARLYQQPETPYTNENSQPSSASSESYIWVAPTHFKSSEQLRCIIEQDNDLDKPATHKVVDVGAQFDRLELTDPVTRGTQEATDLTNEDEDDTNDRNMVRLDNSDTFSAVPDSSDRYAKATDERGYFLSHQPEGYAIGSKSETNFHHRDISEERGSQPEISPPPDFPPIDCKTLSLFILSYDRKLLIIDIRPQPVFSHNNTSHIVRATHVINIDPNLIRLAGTDAELEVLLQRNCVDLLHSQYFSNRSLFDRLMVYDEGRNDVSSIATIAKFWNLMKPGNQTKPLKHSPRLLTGGYQAWMAFCAKSQTPAAQVYGPRSQPVSVDSGAQPQPVDQRFQLYGPRFQGQPPYSSLSSQTHLQTQPSNSPAMPRANPVQYQPVYDRASLPTPYAPVPYPSPPYPIYNTYIPSQSPPPMAPYMPLFLSPGLVPGVHTYIQAEPQAVQVAYQRNASQVAPQPYQLVPQRGTQERQMHPSQKTRPVSGPPPQQRPPQVNTPYVSMCICGIRNYGCTCYINSMLQCLFALTAFSSLFEDSQYKSFLKSQQYKETLSHAFFNLMRSIHDHGGCSIAPSRFLRVCAAARRDFNIPYEQQDTQEFLMFLLDTLHGELSGNNEAVSQIAPDRAVWVKPSSDQAIANIETSQKAYAKFQTELTSLGLSPVSALFQGQIESKLKCNKCGFESPTFNVFNTLTLPIPKNHSKKVRLEDCLDLYSRDELMEGDNAWSCPKCHDPNEEAKAKRASGFRFARKKLVKHHKITSVKSLSFLSLPRYLVVHLSRFESGSSNVDKLNTVVSYPLVLQMKVGAGSTQRIETYKLYALVNHYGSLKSGHYTSLINKLSSHDLHNPYWCYFDDENVKVGVIHGDARNGAMSVKSADVYVLFYEKVDEG</sequence>
<feature type="domain" description="USP" evidence="9">
    <location>
        <begin position="769"/>
        <end position="1149"/>
    </location>
</feature>
<gene>
    <name evidence="10" type="ORF">BABINDRAFT_160426</name>
</gene>
<keyword evidence="7" id="KW-0788">Thiol protease</keyword>
<protein>
    <recommendedName>
        <fullName evidence="3">ubiquitinyl hydrolase 1</fullName>
        <ecNumber evidence="3">3.4.19.12</ecNumber>
    </recommendedName>
</protein>
<name>A0A1E3QTI9_9ASCO</name>
<keyword evidence="5" id="KW-0833">Ubl conjugation pathway</keyword>
<evidence type="ECO:0000256" key="1">
    <source>
        <dbReference type="ARBA" id="ARBA00000707"/>
    </source>
</evidence>
<accession>A0A1E3QTI9</accession>
<dbReference type="InterPro" id="IPR038765">
    <property type="entry name" value="Papain-like_cys_pep_sf"/>
</dbReference>
<keyword evidence="11" id="KW-1185">Reference proteome</keyword>
<dbReference type="OrthoDB" id="292964at2759"/>
<evidence type="ECO:0000259" key="9">
    <source>
        <dbReference type="PROSITE" id="PS50235"/>
    </source>
</evidence>
<dbReference type="PROSITE" id="PS00973">
    <property type="entry name" value="USP_2"/>
    <property type="match status" value="1"/>
</dbReference>
<dbReference type="InterPro" id="IPR018200">
    <property type="entry name" value="USP_CS"/>
</dbReference>
<evidence type="ECO:0000256" key="6">
    <source>
        <dbReference type="ARBA" id="ARBA00022801"/>
    </source>
</evidence>
<feature type="compositionally biased region" description="Polar residues" evidence="8">
    <location>
        <begin position="275"/>
        <end position="284"/>
    </location>
</feature>
<dbReference type="Pfam" id="PF00443">
    <property type="entry name" value="UCH"/>
    <property type="match status" value="1"/>
</dbReference>
<dbReference type="Gene3D" id="3.40.250.10">
    <property type="entry name" value="Rhodanese-like domain"/>
    <property type="match status" value="1"/>
</dbReference>